<feature type="domain" description="CheR-type methyltransferase" evidence="6">
    <location>
        <begin position="1"/>
        <end position="269"/>
    </location>
</feature>
<evidence type="ECO:0000256" key="4">
    <source>
        <dbReference type="ARBA" id="ARBA00022679"/>
    </source>
</evidence>
<dbReference type="SUPFAM" id="SSF53335">
    <property type="entry name" value="S-adenosyl-L-methionine-dependent methyltransferases"/>
    <property type="match status" value="1"/>
</dbReference>
<dbReference type="InterPro" id="IPR036804">
    <property type="entry name" value="CheR_N_sf"/>
</dbReference>
<dbReference type="SUPFAM" id="SSF47757">
    <property type="entry name" value="Chemotaxis receptor methyltransferase CheR, N-terminal domain"/>
    <property type="match status" value="1"/>
</dbReference>
<organism evidence="7">
    <name type="scientific">candidate division WOR-3 bacterium</name>
    <dbReference type="NCBI Taxonomy" id="2052148"/>
    <lineage>
        <taxon>Bacteria</taxon>
        <taxon>Bacteria division WOR-3</taxon>
    </lineage>
</organism>
<dbReference type="PANTHER" id="PTHR24422:SF10">
    <property type="entry name" value="CHEMOTAXIS PROTEIN METHYLTRANSFERASE 2"/>
    <property type="match status" value="1"/>
</dbReference>
<keyword evidence="4 7" id="KW-0808">Transferase</keyword>
<name>A0A7C3J5R3_UNCW3</name>
<dbReference type="InterPro" id="IPR000780">
    <property type="entry name" value="CheR_MeTrfase"/>
</dbReference>
<dbReference type="Pfam" id="PF01739">
    <property type="entry name" value="CheR"/>
    <property type="match status" value="1"/>
</dbReference>
<gene>
    <name evidence="7" type="ORF">ENS15_02065</name>
</gene>
<dbReference type="Pfam" id="PF03705">
    <property type="entry name" value="CheR_N"/>
    <property type="match status" value="1"/>
</dbReference>
<dbReference type="GO" id="GO:0008983">
    <property type="term" value="F:protein-glutamate O-methyltransferase activity"/>
    <property type="evidence" value="ECO:0007669"/>
    <property type="project" value="UniProtKB-EC"/>
</dbReference>
<dbReference type="EC" id="2.1.1.80" evidence="2"/>
<evidence type="ECO:0000259" key="6">
    <source>
        <dbReference type="PROSITE" id="PS50123"/>
    </source>
</evidence>
<proteinExistence type="predicted"/>
<evidence type="ECO:0000256" key="5">
    <source>
        <dbReference type="ARBA" id="ARBA00022691"/>
    </source>
</evidence>
<keyword evidence="3 7" id="KW-0489">Methyltransferase</keyword>
<dbReference type="InterPro" id="IPR022642">
    <property type="entry name" value="CheR_C"/>
</dbReference>
<sequence length="269" mass="32192">MDEIDYKILVDFISQKIGIDGSIYKERPFKRRLMVRMRATGKKTFLEYLQFLKSDKEELNILKETLTINVTRFFRNRETFDFLELYIFPELIRKKERIRILSVGCSTGEEVYSLNIIMKKLSAKKDFNYEIVGIDVDEDAINKAHLGMYRDYSLIELNDLEVKKYFKKIGDYFYLDESLKENVYFKILDIKEENILFTLGKFDFIICRNVLIYFSKEFQEKMFYVFYDLLLPEGILVLGKVEILTGNTKTLYKSINIKERVFKKIDNQH</sequence>
<dbReference type="InterPro" id="IPR022641">
    <property type="entry name" value="CheR_N"/>
</dbReference>
<comment type="caution">
    <text evidence="7">The sequence shown here is derived from an EMBL/GenBank/DDBJ whole genome shotgun (WGS) entry which is preliminary data.</text>
</comment>
<evidence type="ECO:0000256" key="2">
    <source>
        <dbReference type="ARBA" id="ARBA00012534"/>
    </source>
</evidence>
<dbReference type="PROSITE" id="PS50123">
    <property type="entry name" value="CHER"/>
    <property type="match status" value="1"/>
</dbReference>
<evidence type="ECO:0000256" key="1">
    <source>
        <dbReference type="ARBA" id="ARBA00001541"/>
    </source>
</evidence>
<dbReference type="SMART" id="SM00138">
    <property type="entry name" value="MeTrc"/>
    <property type="match status" value="1"/>
</dbReference>
<reference evidence="7" key="1">
    <citation type="journal article" date="2020" name="mSystems">
        <title>Genome- and Community-Level Interaction Insights into Carbon Utilization and Element Cycling Functions of Hydrothermarchaeota in Hydrothermal Sediment.</title>
        <authorList>
            <person name="Zhou Z."/>
            <person name="Liu Y."/>
            <person name="Xu W."/>
            <person name="Pan J."/>
            <person name="Luo Z.H."/>
            <person name="Li M."/>
        </authorList>
    </citation>
    <scope>NUCLEOTIDE SEQUENCE [LARGE SCALE GENOMIC DNA]</scope>
    <source>
        <strain evidence="7">SpSt-464</strain>
    </source>
</reference>
<dbReference type="PANTHER" id="PTHR24422">
    <property type="entry name" value="CHEMOTAXIS PROTEIN METHYLTRANSFERASE"/>
    <property type="match status" value="1"/>
</dbReference>
<protein>
    <recommendedName>
        <fullName evidence="2">protein-glutamate O-methyltransferase</fullName>
        <ecNumber evidence="2">2.1.1.80</ecNumber>
    </recommendedName>
</protein>
<comment type="catalytic activity">
    <reaction evidence="1">
        <text>L-glutamyl-[protein] + S-adenosyl-L-methionine = [protein]-L-glutamate 5-O-methyl ester + S-adenosyl-L-homocysteine</text>
        <dbReference type="Rhea" id="RHEA:24452"/>
        <dbReference type="Rhea" id="RHEA-COMP:10208"/>
        <dbReference type="Rhea" id="RHEA-COMP:10311"/>
        <dbReference type="ChEBI" id="CHEBI:29973"/>
        <dbReference type="ChEBI" id="CHEBI:57856"/>
        <dbReference type="ChEBI" id="CHEBI:59789"/>
        <dbReference type="ChEBI" id="CHEBI:82795"/>
        <dbReference type="EC" id="2.1.1.80"/>
    </reaction>
</comment>
<evidence type="ECO:0000313" key="7">
    <source>
        <dbReference type="EMBL" id="HFK23428.1"/>
    </source>
</evidence>
<evidence type="ECO:0000256" key="3">
    <source>
        <dbReference type="ARBA" id="ARBA00022603"/>
    </source>
</evidence>
<dbReference type="InterPro" id="IPR029063">
    <property type="entry name" value="SAM-dependent_MTases_sf"/>
</dbReference>
<dbReference type="InterPro" id="IPR050903">
    <property type="entry name" value="Bact_Chemotaxis_MeTrfase"/>
</dbReference>
<dbReference type="AlphaFoldDB" id="A0A7C3J5R3"/>
<dbReference type="EMBL" id="DSTT01000002">
    <property type="protein sequence ID" value="HFK23428.1"/>
    <property type="molecule type" value="Genomic_DNA"/>
</dbReference>
<dbReference type="Gene3D" id="3.40.50.150">
    <property type="entry name" value="Vaccinia Virus protein VP39"/>
    <property type="match status" value="1"/>
</dbReference>
<dbReference type="CDD" id="cd02440">
    <property type="entry name" value="AdoMet_MTases"/>
    <property type="match status" value="1"/>
</dbReference>
<keyword evidence="5" id="KW-0949">S-adenosyl-L-methionine</keyword>
<dbReference type="GO" id="GO:0032259">
    <property type="term" value="P:methylation"/>
    <property type="evidence" value="ECO:0007669"/>
    <property type="project" value="UniProtKB-KW"/>
</dbReference>
<dbReference type="PRINTS" id="PR00996">
    <property type="entry name" value="CHERMTFRASE"/>
</dbReference>
<accession>A0A7C3J5R3</accession>
<dbReference type="Gene3D" id="1.10.155.10">
    <property type="entry name" value="Chemotaxis receptor methyltransferase CheR, N-terminal domain"/>
    <property type="match status" value="1"/>
</dbReference>